<dbReference type="SUPFAM" id="SSF88723">
    <property type="entry name" value="PIN domain-like"/>
    <property type="match status" value="1"/>
</dbReference>
<evidence type="ECO:0000259" key="7">
    <source>
        <dbReference type="Pfam" id="PF01850"/>
    </source>
</evidence>
<feature type="binding site" evidence="6">
    <location>
        <position position="6"/>
    </location>
    <ligand>
        <name>Mg(2+)</name>
        <dbReference type="ChEBI" id="CHEBI:18420"/>
    </ligand>
</feature>
<gene>
    <name evidence="6" type="primary">vapC</name>
    <name evidence="8" type="ORF">ACFHYQ_08885</name>
</gene>
<comment type="similarity">
    <text evidence="6">Belongs to the PINc/VapC protein family.</text>
</comment>
<dbReference type="RefSeq" id="WP_394300622.1">
    <property type="nucleotide sequence ID" value="NZ_JBHMQT010000013.1"/>
</dbReference>
<keyword evidence="2 6" id="KW-0540">Nuclease</keyword>
<dbReference type="Proteomes" id="UP001589870">
    <property type="component" value="Unassembled WGS sequence"/>
</dbReference>
<keyword evidence="4 6" id="KW-0378">Hydrolase</keyword>
<dbReference type="EC" id="3.1.-.-" evidence="6"/>
<evidence type="ECO:0000313" key="8">
    <source>
        <dbReference type="EMBL" id="MFC0862411.1"/>
    </source>
</evidence>
<evidence type="ECO:0000256" key="2">
    <source>
        <dbReference type="ARBA" id="ARBA00022722"/>
    </source>
</evidence>
<reference evidence="8 9" key="1">
    <citation type="submission" date="2024-09" db="EMBL/GenBank/DDBJ databases">
        <authorList>
            <person name="Sun Q."/>
            <person name="Mori K."/>
        </authorList>
    </citation>
    <scope>NUCLEOTIDE SEQUENCE [LARGE SCALE GENOMIC DNA]</scope>
    <source>
        <strain evidence="8 9">TBRC 1851</strain>
    </source>
</reference>
<dbReference type="InterPro" id="IPR022907">
    <property type="entry name" value="VapC_family"/>
</dbReference>
<comment type="caution">
    <text evidence="8">The sequence shown here is derived from an EMBL/GenBank/DDBJ whole genome shotgun (WGS) entry which is preliminary data.</text>
</comment>
<organism evidence="8 9">
    <name type="scientific">Sphaerimonospora cavernae</name>
    <dbReference type="NCBI Taxonomy" id="1740611"/>
    <lineage>
        <taxon>Bacteria</taxon>
        <taxon>Bacillati</taxon>
        <taxon>Actinomycetota</taxon>
        <taxon>Actinomycetes</taxon>
        <taxon>Streptosporangiales</taxon>
        <taxon>Streptosporangiaceae</taxon>
        <taxon>Sphaerimonospora</taxon>
    </lineage>
</organism>
<keyword evidence="1 6" id="KW-1277">Toxin-antitoxin system</keyword>
<evidence type="ECO:0000256" key="6">
    <source>
        <dbReference type="HAMAP-Rule" id="MF_00265"/>
    </source>
</evidence>
<keyword evidence="3 6" id="KW-0479">Metal-binding</keyword>
<dbReference type="EMBL" id="JBHMQT010000013">
    <property type="protein sequence ID" value="MFC0862411.1"/>
    <property type="molecule type" value="Genomic_DNA"/>
</dbReference>
<feature type="binding site" evidence="6">
    <location>
        <position position="103"/>
    </location>
    <ligand>
        <name>Mg(2+)</name>
        <dbReference type="ChEBI" id="CHEBI:18420"/>
    </ligand>
</feature>
<dbReference type="Gene3D" id="3.40.50.1010">
    <property type="entry name" value="5'-nuclease"/>
    <property type="match status" value="1"/>
</dbReference>
<comment type="cofactor">
    <cofactor evidence="6">
        <name>Mg(2+)</name>
        <dbReference type="ChEBI" id="CHEBI:18420"/>
    </cofactor>
</comment>
<keyword evidence="6" id="KW-0800">Toxin</keyword>
<dbReference type="InterPro" id="IPR029060">
    <property type="entry name" value="PIN-like_dom_sf"/>
</dbReference>
<protein>
    <recommendedName>
        <fullName evidence="6">Ribonuclease VapC</fullName>
        <shortName evidence="6">RNase VapC</shortName>
        <ecNumber evidence="6">3.1.-.-</ecNumber>
    </recommendedName>
    <alternativeName>
        <fullName evidence="6">Toxin VapC</fullName>
    </alternativeName>
</protein>
<sequence length="140" mass="15243">MTTLLDTGPLVAAAHGGDKHHQECVRLLEELPGPLLLPITVLIEACWLINKYGGTKAHAAFLDQLHAAVNAGDFTLVAITPADLNRMAELVRTYPALRLDPADASVIALAERLNVRQIATLDRRDFTVIRPRHSALTLLP</sequence>
<accession>A0ABV6U1X3</accession>
<evidence type="ECO:0000256" key="3">
    <source>
        <dbReference type="ARBA" id="ARBA00022723"/>
    </source>
</evidence>
<dbReference type="HAMAP" id="MF_00265">
    <property type="entry name" value="VapC_Nob1"/>
    <property type="match status" value="1"/>
</dbReference>
<evidence type="ECO:0000256" key="4">
    <source>
        <dbReference type="ARBA" id="ARBA00022801"/>
    </source>
</evidence>
<dbReference type="InterPro" id="IPR002716">
    <property type="entry name" value="PIN_dom"/>
</dbReference>
<comment type="function">
    <text evidence="6">Toxic component of a toxin-antitoxin (TA) system. An RNase.</text>
</comment>
<proteinExistence type="inferred from homology"/>
<evidence type="ECO:0000256" key="1">
    <source>
        <dbReference type="ARBA" id="ARBA00022649"/>
    </source>
</evidence>
<evidence type="ECO:0000256" key="5">
    <source>
        <dbReference type="ARBA" id="ARBA00022842"/>
    </source>
</evidence>
<evidence type="ECO:0000313" key="9">
    <source>
        <dbReference type="Proteomes" id="UP001589870"/>
    </source>
</evidence>
<name>A0ABV6U1X3_9ACTN</name>
<keyword evidence="9" id="KW-1185">Reference proteome</keyword>
<dbReference type="Pfam" id="PF01850">
    <property type="entry name" value="PIN"/>
    <property type="match status" value="1"/>
</dbReference>
<keyword evidence="5 6" id="KW-0460">Magnesium</keyword>
<feature type="domain" description="PIN" evidence="7">
    <location>
        <begin position="4"/>
        <end position="126"/>
    </location>
</feature>